<gene>
    <name evidence="1" type="ORF">MoryE10_25960</name>
</gene>
<sequence length="188" mass="20002">MSTGKGKTSARTLLAATVFPIVLAACSLYPARPPAPSLHDFGPAPASAGAAANAVAVDAPPWLRSDRLRYRLLHDDPTLVRAYALDAWLAPPPALLAQRLRAAAADTPYRLRLTLTDFEQVFDSPAAARVVLHLQASAETADGKPVDERPFRYALPCPSPDAKGAVTAYAAAVERAVQELGQWLKTLP</sequence>
<evidence type="ECO:0008006" key="3">
    <source>
        <dbReference type="Google" id="ProtNLM"/>
    </source>
</evidence>
<accession>A0A8D4VQ44</accession>
<evidence type="ECO:0000313" key="1">
    <source>
        <dbReference type="EMBL" id="BBL71990.1"/>
    </source>
</evidence>
<reference evidence="1" key="1">
    <citation type="submission" date="2019-06" db="EMBL/GenBank/DDBJ databases">
        <title>Complete genome sequence of Methylogaea oryzae strain JCM16910.</title>
        <authorList>
            <person name="Asakawa S."/>
        </authorList>
    </citation>
    <scope>NUCLEOTIDE SEQUENCE</scope>
    <source>
        <strain evidence="1">E10</strain>
    </source>
</reference>
<dbReference type="EMBL" id="AP019782">
    <property type="protein sequence ID" value="BBL71990.1"/>
    <property type="molecule type" value="Genomic_DNA"/>
</dbReference>
<proteinExistence type="predicted"/>
<evidence type="ECO:0000313" key="2">
    <source>
        <dbReference type="Proteomes" id="UP000824988"/>
    </source>
</evidence>
<organism evidence="1 2">
    <name type="scientific">Methylogaea oryzae</name>
    <dbReference type="NCBI Taxonomy" id="1295382"/>
    <lineage>
        <taxon>Bacteria</taxon>
        <taxon>Pseudomonadati</taxon>
        <taxon>Pseudomonadota</taxon>
        <taxon>Gammaproteobacteria</taxon>
        <taxon>Methylococcales</taxon>
        <taxon>Methylococcaceae</taxon>
        <taxon>Methylogaea</taxon>
    </lineage>
</organism>
<dbReference type="KEGG" id="moz:MoryE10_25960"/>
<protein>
    <recommendedName>
        <fullName evidence="3">ABC-type transport auxiliary lipoprotein component domain-containing protein</fullName>
    </recommendedName>
</protein>
<dbReference type="AlphaFoldDB" id="A0A8D4VQ44"/>
<dbReference type="RefSeq" id="WP_221047303.1">
    <property type="nucleotide sequence ID" value="NZ_AP019782.1"/>
</dbReference>
<dbReference type="Proteomes" id="UP000824988">
    <property type="component" value="Chromosome"/>
</dbReference>
<keyword evidence="2" id="KW-1185">Reference proteome</keyword>
<dbReference type="PROSITE" id="PS51257">
    <property type="entry name" value="PROKAR_LIPOPROTEIN"/>
    <property type="match status" value="1"/>
</dbReference>
<name>A0A8D4VQ44_9GAMM</name>